<dbReference type="InterPro" id="IPR038666">
    <property type="entry name" value="SSP1_head-tail_sf"/>
</dbReference>
<dbReference type="Pfam" id="PF05521">
    <property type="entry name" value="Phage_HCP"/>
    <property type="match status" value="1"/>
</dbReference>
<dbReference type="Gene3D" id="2.40.10.270">
    <property type="entry name" value="Bacteriophage SPP1 head-tail adaptor protein"/>
    <property type="match status" value="1"/>
</dbReference>
<dbReference type="EMBL" id="AP025628">
    <property type="protein sequence ID" value="BDG61924.1"/>
    <property type="molecule type" value="Genomic_DNA"/>
</dbReference>
<evidence type="ECO:0000313" key="2">
    <source>
        <dbReference type="Proteomes" id="UP001163687"/>
    </source>
</evidence>
<proteinExistence type="predicted"/>
<accession>A0AA35GB26</accession>
<dbReference type="Proteomes" id="UP001163687">
    <property type="component" value="Chromosome"/>
</dbReference>
<evidence type="ECO:0000313" key="1">
    <source>
        <dbReference type="EMBL" id="BDG61924.1"/>
    </source>
</evidence>
<protein>
    <recommendedName>
        <fullName evidence="3">Head-tail adaptor</fullName>
    </recommendedName>
</protein>
<dbReference type="RefSeq" id="WP_264842553.1">
    <property type="nucleotide sequence ID" value="NZ_AP025628.1"/>
</dbReference>
<organism evidence="1 2">
    <name type="scientific">Caldinitratiruptor microaerophilus</name>
    <dbReference type="NCBI Taxonomy" id="671077"/>
    <lineage>
        <taxon>Bacteria</taxon>
        <taxon>Bacillati</taxon>
        <taxon>Bacillota</taxon>
        <taxon>Clostridia</taxon>
        <taxon>Eubacteriales</taxon>
        <taxon>Symbiobacteriaceae</taxon>
        <taxon>Caldinitratiruptor</taxon>
    </lineage>
</organism>
<sequence>MLAGLLNETVTVERVGRTSDGQGGWLESWQEVGIQRARVRPASAREREAGRVTEALITHVVYLPPGADVRRGDRIRRANGEELTVVAVRRPSAGHHLEVDAEATQHGG</sequence>
<gene>
    <name evidence="1" type="ORF">caldi_30140</name>
</gene>
<dbReference type="AlphaFoldDB" id="A0AA35GB26"/>
<reference evidence="1" key="1">
    <citation type="submission" date="2022-03" db="EMBL/GenBank/DDBJ databases">
        <title>Complete genome sequence of Caldinitratiruptor microaerophilus.</title>
        <authorList>
            <person name="Mukaiyama R."/>
            <person name="Nishiyama T."/>
            <person name="Ueda K."/>
        </authorList>
    </citation>
    <scope>NUCLEOTIDE SEQUENCE</scope>
    <source>
        <strain evidence="1">JCM 16183</strain>
    </source>
</reference>
<dbReference type="InterPro" id="IPR008767">
    <property type="entry name" value="Phage_SPP1_head-tail_adaptor"/>
</dbReference>
<evidence type="ECO:0008006" key="3">
    <source>
        <dbReference type="Google" id="ProtNLM"/>
    </source>
</evidence>
<dbReference type="KEGG" id="cmic:caldi_30140"/>
<keyword evidence="2" id="KW-1185">Reference proteome</keyword>
<name>A0AA35GB26_9FIRM</name>